<accession>A0A8H7IXU6</accession>
<comment type="caution">
    <text evidence="8">The sequence shown here is derived from an EMBL/GenBank/DDBJ whole genome shotgun (WGS) entry which is preliminary data.</text>
</comment>
<dbReference type="GO" id="GO:0070139">
    <property type="term" value="F:SUMO-specific endopeptidase activity"/>
    <property type="evidence" value="ECO:0007669"/>
    <property type="project" value="TreeGrafter"/>
</dbReference>
<evidence type="ECO:0000256" key="6">
    <source>
        <dbReference type="SAM" id="MobiDB-lite"/>
    </source>
</evidence>
<dbReference type="PROSITE" id="PS50600">
    <property type="entry name" value="ULP_PROTEASE"/>
    <property type="match status" value="1"/>
</dbReference>
<dbReference type="InterPro" id="IPR003653">
    <property type="entry name" value="Peptidase_C48_C"/>
</dbReference>
<dbReference type="GO" id="GO:0005634">
    <property type="term" value="C:nucleus"/>
    <property type="evidence" value="ECO:0007669"/>
    <property type="project" value="TreeGrafter"/>
</dbReference>
<proteinExistence type="inferred from homology"/>
<reference evidence="8" key="1">
    <citation type="submission" date="2018-12" db="EMBL/GenBank/DDBJ databases">
        <authorList>
            <person name="Syme R.A."/>
            <person name="Farfan-Caceres L."/>
            <person name="Lichtenzveig J."/>
        </authorList>
    </citation>
    <scope>NUCLEOTIDE SEQUENCE</scope>
    <source>
        <strain evidence="8">Al4</strain>
    </source>
</reference>
<feature type="region of interest" description="Disordered" evidence="6">
    <location>
        <begin position="388"/>
        <end position="426"/>
    </location>
</feature>
<keyword evidence="4" id="KW-0833">Ubl conjugation pathway</keyword>
<dbReference type="GO" id="GO:0006508">
    <property type="term" value="P:proteolysis"/>
    <property type="evidence" value="ECO:0007669"/>
    <property type="project" value="UniProtKB-KW"/>
</dbReference>
<feature type="compositionally biased region" description="Basic and acidic residues" evidence="6">
    <location>
        <begin position="790"/>
        <end position="810"/>
    </location>
</feature>
<dbReference type="Gene3D" id="3.40.395.10">
    <property type="entry name" value="Adenoviral Proteinase, Chain A"/>
    <property type="match status" value="1"/>
</dbReference>
<feature type="compositionally biased region" description="Polar residues" evidence="6">
    <location>
        <begin position="1095"/>
        <end position="1113"/>
    </location>
</feature>
<dbReference type="GO" id="GO:0005737">
    <property type="term" value="C:cytoplasm"/>
    <property type="evidence" value="ECO:0007669"/>
    <property type="project" value="TreeGrafter"/>
</dbReference>
<protein>
    <recommendedName>
        <fullName evidence="7">Ubiquitin-like protease family profile domain-containing protein</fullName>
    </recommendedName>
</protein>
<feature type="compositionally biased region" description="Basic residues" evidence="6">
    <location>
        <begin position="1034"/>
        <end position="1044"/>
    </location>
</feature>
<feature type="compositionally biased region" description="Pro residues" evidence="6">
    <location>
        <begin position="22"/>
        <end position="33"/>
    </location>
</feature>
<keyword evidence="5" id="KW-0378">Hydrolase</keyword>
<keyword evidence="2" id="KW-0597">Phosphoprotein</keyword>
<feature type="compositionally biased region" description="Polar residues" evidence="6">
    <location>
        <begin position="103"/>
        <end position="112"/>
    </location>
</feature>
<feature type="region of interest" description="Disordered" evidence="6">
    <location>
        <begin position="878"/>
        <end position="916"/>
    </location>
</feature>
<evidence type="ECO:0000313" key="8">
    <source>
        <dbReference type="EMBL" id="KAF9691398.1"/>
    </source>
</evidence>
<evidence type="ECO:0000259" key="7">
    <source>
        <dbReference type="PROSITE" id="PS50600"/>
    </source>
</evidence>
<dbReference type="OrthoDB" id="442460at2759"/>
<evidence type="ECO:0000256" key="1">
    <source>
        <dbReference type="ARBA" id="ARBA00005234"/>
    </source>
</evidence>
<feature type="compositionally biased region" description="Polar residues" evidence="6">
    <location>
        <begin position="401"/>
        <end position="418"/>
    </location>
</feature>
<dbReference type="PANTHER" id="PTHR46896">
    <property type="entry name" value="SENTRIN-SPECIFIC PROTEASE"/>
    <property type="match status" value="1"/>
</dbReference>
<evidence type="ECO:0000256" key="3">
    <source>
        <dbReference type="ARBA" id="ARBA00022670"/>
    </source>
</evidence>
<feature type="compositionally biased region" description="Polar residues" evidence="6">
    <location>
        <begin position="879"/>
        <end position="889"/>
    </location>
</feature>
<dbReference type="SUPFAM" id="SSF54001">
    <property type="entry name" value="Cysteine proteinases"/>
    <property type="match status" value="1"/>
</dbReference>
<gene>
    <name evidence="8" type="ORF">EKO04_010835</name>
</gene>
<feature type="compositionally biased region" description="Acidic residues" evidence="6">
    <location>
        <begin position="388"/>
        <end position="398"/>
    </location>
</feature>
<dbReference type="PANTHER" id="PTHR46896:SF3">
    <property type="entry name" value="FI06413P-RELATED"/>
    <property type="match status" value="1"/>
</dbReference>
<keyword evidence="3" id="KW-0645">Protease</keyword>
<evidence type="ECO:0000313" key="9">
    <source>
        <dbReference type="Proteomes" id="UP000651452"/>
    </source>
</evidence>
<feature type="compositionally biased region" description="Basic residues" evidence="6">
    <location>
        <begin position="122"/>
        <end position="138"/>
    </location>
</feature>
<keyword evidence="9" id="KW-1185">Reference proteome</keyword>
<dbReference type="Pfam" id="PF02902">
    <property type="entry name" value="Peptidase_C48"/>
    <property type="match status" value="1"/>
</dbReference>
<feature type="compositionally biased region" description="Polar residues" evidence="6">
    <location>
        <begin position="569"/>
        <end position="584"/>
    </location>
</feature>
<feature type="compositionally biased region" description="Basic residues" evidence="6">
    <location>
        <begin position="896"/>
        <end position="908"/>
    </location>
</feature>
<feature type="compositionally biased region" description="Low complexity" evidence="6">
    <location>
        <begin position="1137"/>
        <end position="1147"/>
    </location>
</feature>
<comment type="similarity">
    <text evidence="1">Belongs to the peptidase C48 family.</text>
</comment>
<dbReference type="GO" id="GO:0016926">
    <property type="term" value="P:protein desumoylation"/>
    <property type="evidence" value="ECO:0007669"/>
    <property type="project" value="TreeGrafter"/>
</dbReference>
<feature type="compositionally biased region" description="Basic and acidic residues" evidence="6">
    <location>
        <begin position="245"/>
        <end position="254"/>
    </location>
</feature>
<feature type="domain" description="Ubiquitin-like protease family profile" evidence="7">
    <location>
        <begin position="671"/>
        <end position="985"/>
    </location>
</feature>
<feature type="region of interest" description="Disordered" evidence="6">
    <location>
        <begin position="1298"/>
        <end position="1411"/>
    </location>
</feature>
<sequence length="1411" mass="158055">MFGQPSNAPTPSPDHLDLGPCPFAPPESPPRPLLAPVDVTSPNRTRRIFENDVFAGPAPPRLAPQPRQNERRKLSDATRAPNPAFGYQGPSAMGKPGAGQGFQPVNTLNSSAIADRNNPAHGRPRPKTYARHDRHAHAARSIGHEQHAGQTEFLKRNPSHRIPTSYSHSFPRASPVKRRKTEHLTADHQPNDPVYIDASEDESQLAAPSTRSVSIPRARSSPSPHSATSRLSATKEKPTSQPRSEFSETHDALQPRRLINPRRKNANGVDEGRKGRQTDASLPDAGQLFQRQSVEFVDNQRENLQPSQPATARTFERGAYHNAASCAPSPERAERVISEHFPPNKMRINESTADIHERTVNNACGELHLTRNLRDYRAAGDNAVEITDDPIEGSEDELAQTLPSSSKTRRLPTSNKPNHGNKGVATRNGAMSKHYQLDYARSYDLEPDCEQLTLESTENPINFRVMGRDRNGNSKVLQMLNLASVTKVKSDNTHRMRLTGSIKDGSTYWFDLTFPVFKHFREFLDDHIAPEVAENAQGVVPRDSMEELFKRPLKRREKTDTILTVHEGASSSHTYDGQPNSTKHSPLARLGSSRTENDLARPYHKDFRTPPATTRTLARPIRSTRATAPVHDQPYKFKKVVKFSEDPGLGERWKTPLEYKFDEGFLKRRRCTVTFDDLPKLDEEEMLNDNLMNFYMLQVSRHQVYFFNTYFFEALTKNTKGRDVINYEAVKTWTKKDDVFSYDYIVVPINENWHWYLAIICNVTNIGRKLAIDNFEENLHAPEQTVPSVHVEKATGKDEDSTNLEKKDATDDTVPATEGFLAKEPVDDEDVNLFEEEQKLNLVDREDEGADLQHQLNNEQDKSSRAQTQSDIAIVAIPSVQTESTSSNLPLDRHRQPSKKKGRRKPPVPRKDPEKPVIIVLDSLSQPHSNATRALREWLQAEGLQRRGMNVEIDNKGYYAKAAQVPMQSNLSDCGLYVLGYAHQFFKDPDGFRKRLLTGEMSSETDWPDMNPLKMRSGVRTLIFQLYRNQKEAHKSKKVARARGSHTPPIKYDLKTTDSVVQQPSSIEPETSATLQISKVEDRSSSIPKNKVDTAPTTALHSGSIGSMTQMDHTGSDAALQMEKDNTPNTSPDLTISPKKSPAASSARQKHMPKVRRGNPEVRVHARSPHIDTSSFLRYDDSLDGLQRAVQPTTDLTNRLYKPGLHGRDDGALGMSSAKQASARSPERPTRARSGSPDDPITLDDSQDLDAVNQKVETFLKEPSPDITELERSQEMDMVARRHAKAAKLSSLTQRKLRQQTLGQDDSLQDGIGSEWQEGRDVKVAKKLSMEDEGRRLGQRAKTPHPATYRSMEAMNEGADTYSESSHTVQAVDVDGSVQKEEVGETPEQQRSSPGAVEDEMDWQAGSSLPV</sequence>
<dbReference type="InterPro" id="IPR051947">
    <property type="entry name" value="Sentrin-specific_protease"/>
</dbReference>
<name>A0A8H7IXU6_9PLEO</name>
<feature type="compositionally biased region" description="Low complexity" evidence="6">
    <location>
        <begin position="211"/>
        <end position="232"/>
    </location>
</feature>
<evidence type="ECO:0000256" key="2">
    <source>
        <dbReference type="ARBA" id="ARBA00022553"/>
    </source>
</evidence>
<feature type="region of interest" description="Disordered" evidence="6">
    <location>
        <begin position="1034"/>
        <end position="1169"/>
    </location>
</feature>
<feature type="region of interest" description="Disordered" evidence="6">
    <location>
        <begin position="1"/>
        <end position="285"/>
    </location>
</feature>
<feature type="region of interest" description="Disordered" evidence="6">
    <location>
        <begin position="567"/>
        <end position="595"/>
    </location>
</feature>
<evidence type="ECO:0000256" key="4">
    <source>
        <dbReference type="ARBA" id="ARBA00022786"/>
    </source>
</evidence>
<reference evidence="8" key="2">
    <citation type="submission" date="2020-09" db="EMBL/GenBank/DDBJ databases">
        <title>Reference genome assembly for Australian Ascochyta lentis isolate Al4.</title>
        <authorList>
            <person name="Lee R.C."/>
            <person name="Farfan-Caceres L.M."/>
            <person name="Debler J.W."/>
            <person name="Williams A.H."/>
            <person name="Henares B.M."/>
        </authorList>
    </citation>
    <scope>NUCLEOTIDE SEQUENCE</scope>
    <source>
        <strain evidence="8">Al4</strain>
    </source>
</reference>
<dbReference type="EMBL" id="RZGK01000021">
    <property type="protein sequence ID" value="KAF9691398.1"/>
    <property type="molecule type" value="Genomic_DNA"/>
</dbReference>
<feature type="compositionally biased region" description="Basic residues" evidence="6">
    <location>
        <begin position="1148"/>
        <end position="1157"/>
    </location>
</feature>
<organism evidence="8 9">
    <name type="scientific">Ascochyta lentis</name>
    <dbReference type="NCBI Taxonomy" id="205686"/>
    <lineage>
        <taxon>Eukaryota</taxon>
        <taxon>Fungi</taxon>
        <taxon>Dikarya</taxon>
        <taxon>Ascomycota</taxon>
        <taxon>Pezizomycotina</taxon>
        <taxon>Dothideomycetes</taxon>
        <taxon>Pleosporomycetidae</taxon>
        <taxon>Pleosporales</taxon>
        <taxon>Pleosporineae</taxon>
        <taxon>Didymellaceae</taxon>
        <taxon>Ascochyta</taxon>
    </lineage>
</organism>
<dbReference type="InterPro" id="IPR038765">
    <property type="entry name" value="Papain-like_cys_pep_sf"/>
</dbReference>
<feature type="compositionally biased region" description="Polar residues" evidence="6">
    <location>
        <begin position="1057"/>
        <end position="1077"/>
    </location>
</feature>
<feature type="compositionally biased region" description="Basic and acidic residues" evidence="6">
    <location>
        <begin position="1317"/>
        <end position="1336"/>
    </location>
</feature>
<feature type="region of interest" description="Disordered" evidence="6">
    <location>
        <begin position="1194"/>
        <end position="1247"/>
    </location>
</feature>
<evidence type="ECO:0000256" key="5">
    <source>
        <dbReference type="ARBA" id="ARBA00022801"/>
    </source>
</evidence>
<feature type="region of interest" description="Disordered" evidence="6">
    <location>
        <begin position="783"/>
        <end position="828"/>
    </location>
</feature>
<dbReference type="Proteomes" id="UP000651452">
    <property type="component" value="Unassembled WGS sequence"/>
</dbReference>